<keyword evidence="2" id="KW-1185">Reference proteome</keyword>
<accession>A0AAV7KF33</accession>
<protein>
    <submittedName>
        <fullName evidence="1">Histone-lysine N-methyltransferase SETMAR-like</fullName>
    </submittedName>
</protein>
<name>A0AAV7KF33_9METZ</name>
<organism evidence="1 2">
    <name type="scientific">Oopsacas minuta</name>
    <dbReference type="NCBI Taxonomy" id="111878"/>
    <lineage>
        <taxon>Eukaryota</taxon>
        <taxon>Metazoa</taxon>
        <taxon>Porifera</taxon>
        <taxon>Hexactinellida</taxon>
        <taxon>Hexasterophora</taxon>
        <taxon>Lyssacinosida</taxon>
        <taxon>Leucopsacidae</taxon>
        <taxon>Oopsacas</taxon>
    </lineage>
</organism>
<evidence type="ECO:0000313" key="1">
    <source>
        <dbReference type="EMBL" id="KAI6659505.1"/>
    </source>
</evidence>
<gene>
    <name evidence="1" type="ORF">LOD99_10719</name>
</gene>
<dbReference type="Pfam" id="PF01359">
    <property type="entry name" value="Transposase_1"/>
    <property type="match status" value="1"/>
</dbReference>
<dbReference type="Proteomes" id="UP001165289">
    <property type="component" value="Unassembled WGS sequence"/>
</dbReference>
<dbReference type="EMBL" id="JAKMXF010000056">
    <property type="protein sequence ID" value="KAI6659505.1"/>
    <property type="molecule type" value="Genomic_DNA"/>
</dbReference>
<sequence>MATVLWGREGIISLDWLPEKTTIKSDYYFDELKELRQWMKLEERGELTRGVLLQHDNARPN</sequence>
<evidence type="ECO:0000313" key="2">
    <source>
        <dbReference type="Proteomes" id="UP001165289"/>
    </source>
</evidence>
<proteinExistence type="predicted"/>
<dbReference type="Gene3D" id="3.30.420.10">
    <property type="entry name" value="Ribonuclease H-like superfamily/Ribonuclease H"/>
    <property type="match status" value="1"/>
</dbReference>
<dbReference type="InterPro" id="IPR036397">
    <property type="entry name" value="RNaseH_sf"/>
</dbReference>
<comment type="caution">
    <text evidence="1">The sequence shown here is derived from an EMBL/GenBank/DDBJ whole genome shotgun (WGS) entry which is preliminary data.</text>
</comment>
<dbReference type="InterPro" id="IPR001888">
    <property type="entry name" value="Transposase_1"/>
</dbReference>
<dbReference type="AlphaFoldDB" id="A0AAV7KF33"/>
<feature type="non-terminal residue" evidence="1">
    <location>
        <position position="61"/>
    </location>
</feature>
<reference evidence="1 2" key="1">
    <citation type="journal article" date="2023" name="BMC Biol.">
        <title>The compact genome of the sponge Oopsacas minuta (Hexactinellida) is lacking key metazoan core genes.</title>
        <authorList>
            <person name="Santini S."/>
            <person name="Schenkelaars Q."/>
            <person name="Jourda C."/>
            <person name="Duchesne M."/>
            <person name="Belahbib H."/>
            <person name="Rocher C."/>
            <person name="Selva M."/>
            <person name="Riesgo A."/>
            <person name="Vervoort M."/>
            <person name="Leys S.P."/>
            <person name="Kodjabachian L."/>
            <person name="Le Bivic A."/>
            <person name="Borchiellini C."/>
            <person name="Claverie J.M."/>
            <person name="Renard E."/>
        </authorList>
    </citation>
    <scope>NUCLEOTIDE SEQUENCE [LARGE SCALE GENOMIC DNA]</scope>
    <source>
        <strain evidence="1">SPO-2</strain>
    </source>
</reference>
<dbReference type="GO" id="GO:0003676">
    <property type="term" value="F:nucleic acid binding"/>
    <property type="evidence" value="ECO:0007669"/>
    <property type="project" value="InterPro"/>
</dbReference>